<comment type="caution">
    <text evidence="2">The sequence shown here is derived from an EMBL/GenBank/DDBJ whole genome shotgun (WGS) entry which is preliminary data.</text>
</comment>
<evidence type="ECO:0000313" key="3">
    <source>
        <dbReference type="Proteomes" id="UP001057375"/>
    </source>
</evidence>
<reference evidence="2" key="1">
    <citation type="submission" date="2022-03" db="EMBL/GenBank/DDBJ databases">
        <title>Draft genome sequence of Aduncisulcus paluster, a free-living microaerophilic Fornicata.</title>
        <authorList>
            <person name="Yuyama I."/>
            <person name="Kume K."/>
            <person name="Tamura T."/>
            <person name="Inagaki Y."/>
            <person name="Hashimoto T."/>
        </authorList>
    </citation>
    <scope>NUCLEOTIDE SEQUENCE</scope>
    <source>
        <strain evidence="2">NY0171</strain>
    </source>
</reference>
<dbReference type="EMBL" id="BQXS01012658">
    <property type="protein sequence ID" value="GKT26486.1"/>
    <property type="molecule type" value="Genomic_DNA"/>
</dbReference>
<gene>
    <name evidence="2" type="ORF">ADUPG1_013372</name>
</gene>
<feature type="region of interest" description="Disordered" evidence="1">
    <location>
        <begin position="300"/>
        <end position="325"/>
    </location>
</feature>
<protein>
    <submittedName>
        <fullName evidence="2">Uncharacterized protein</fullName>
    </submittedName>
</protein>
<accession>A0ABQ5K7G6</accession>
<keyword evidence="3" id="KW-1185">Reference proteome</keyword>
<evidence type="ECO:0000313" key="2">
    <source>
        <dbReference type="EMBL" id="GKT26486.1"/>
    </source>
</evidence>
<sequence length="399" mass="45231">MVDENCDDFKQLVRLGLNSFLQTLDRMKGIRSECIPLIGKFLKKISCENCKKAIENHEKQCKALVPVKKSGITWGCIKQNLYGVILMAHDVTSQTESTKKGFSKQSHCKSIFYIGLELMHPVQDVKHVEFSPPGGIGKLPLQRALSNIRDRCKKDPKISRKRFDDGVLKIIQNSSSHVYREFFYRLIAKFRTVPLEFKKIEKEIGKMRKRRFSHDLVEVDFLSSPSTTPPMPPMPPIPFECQVEHHRIVKKQSVRPDLSWNSPLPDPLFCDCPLPWKGEEEEEEEEGCFPSPSITVTLDCSPQSSDSLATSSVGSPRTLNSSPTNPSLFSPDLSCQLHETSYVCPSPPSCDYLCTIPSVRQPHCQRISTIHPFGVINHWDPPFYLPSKQSTSTFSNYGM</sequence>
<dbReference type="Proteomes" id="UP001057375">
    <property type="component" value="Unassembled WGS sequence"/>
</dbReference>
<name>A0ABQ5K7G6_9EUKA</name>
<organism evidence="2 3">
    <name type="scientific">Aduncisulcus paluster</name>
    <dbReference type="NCBI Taxonomy" id="2918883"/>
    <lineage>
        <taxon>Eukaryota</taxon>
        <taxon>Metamonada</taxon>
        <taxon>Carpediemonas-like organisms</taxon>
        <taxon>Aduncisulcus</taxon>
    </lineage>
</organism>
<proteinExistence type="predicted"/>
<evidence type="ECO:0000256" key="1">
    <source>
        <dbReference type="SAM" id="MobiDB-lite"/>
    </source>
</evidence>